<dbReference type="EMBL" id="JBHSPB010000010">
    <property type="protein sequence ID" value="MFC5721998.1"/>
    <property type="molecule type" value="Genomic_DNA"/>
</dbReference>
<accession>A0ABW0Z4J0</accession>
<comment type="similarity">
    <text evidence="1">Belongs to the amidinotransferase family.</text>
</comment>
<dbReference type="PANTHER" id="PTHR10488">
    <property type="entry name" value="GLYCINE AMIDINOTRANSFERASE, MITOCHONDRIAL"/>
    <property type="match status" value="1"/>
</dbReference>
<reference evidence="4" key="1">
    <citation type="journal article" date="2019" name="Int. J. Syst. Evol. Microbiol.">
        <title>The Global Catalogue of Microorganisms (GCM) 10K type strain sequencing project: providing services to taxonomists for standard genome sequencing and annotation.</title>
        <authorList>
            <consortium name="The Broad Institute Genomics Platform"/>
            <consortium name="The Broad Institute Genome Sequencing Center for Infectious Disease"/>
            <person name="Wu L."/>
            <person name="Ma J."/>
        </authorList>
    </citation>
    <scope>NUCLEOTIDE SEQUENCE [LARGE SCALE GENOMIC DNA]</scope>
    <source>
        <strain evidence="4">CGMCC 4.7304</strain>
    </source>
</reference>
<dbReference type="RefSeq" id="WP_390317360.1">
    <property type="nucleotide sequence ID" value="NZ_JBHSPB010000010.1"/>
</dbReference>
<protein>
    <submittedName>
        <fullName evidence="3">Serine/threonine protein kinase</fullName>
    </submittedName>
</protein>
<dbReference type="GO" id="GO:0004674">
    <property type="term" value="F:protein serine/threonine kinase activity"/>
    <property type="evidence" value="ECO:0007669"/>
    <property type="project" value="UniProtKB-KW"/>
</dbReference>
<name>A0ABW0Z4J0_9ACTN</name>
<dbReference type="Proteomes" id="UP001596083">
    <property type="component" value="Unassembled WGS sequence"/>
</dbReference>
<dbReference type="SUPFAM" id="SSF55909">
    <property type="entry name" value="Pentein"/>
    <property type="match status" value="1"/>
</dbReference>
<evidence type="ECO:0000313" key="3">
    <source>
        <dbReference type="EMBL" id="MFC5721998.1"/>
    </source>
</evidence>
<organism evidence="3 4">
    <name type="scientific">Streptomyces gamaensis</name>
    <dbReference type="NCBI Taxonomy" id="1763542"/>
    <lineage>
        <taxon>Bacteria</taxon>
        <taxon>Bacillati</taxon>
        <taxon>Actinomycetota</taxon>
        <taxon>Actinomycetes</taxon>
        <taxon>Kitasatosporales</taxon>
        <taxon>Streptomycetaceae</taxon>
        <taxon>Streptomyces</taxon>
    </lineage>
</organism>
<comment type="caution">
    <text evidence="3">The sequence shown here is derived from an EMBL/GenBank/DDBJ whole genome shotgun (WGS) entry which is preliminary data.</text>
</comment>
<dbReference type="InterPro" id="IPR033195">
    <property type="entry name" value="AmidinoTrfase"/>
</dbReference>
<keyword evidence="2" id="KW-0808">Transferase</keyword>
<evidence type="ECO:0000256" key="2">
    <source>
        <dbReference type="ARBA" id="ARBA00022679"/>
    </source>
</evidence>
<proteinExistence type="inferred from homology"/>
<sequence length="371" mass="41703">MKVNAWNEWDPLTHVVVGRADGTMVQAPEPAVVRDWPEYGFPRGSYGPLPPEMVAAANEQLDNLARILEGRGIRVDRPETLDFARAVATPEWSQASMFGAMPVRDVLLTVGNELLEATMSFRSRWFEFLAYRPLIESYFREDPGMRWEAAPKPRLTRASYREGFWEAYEALSEAEQVALVRRGELVLSEAEPLFDAADVARCGKDLFVQLSLATNRAGGRWLRQHFPGHRVHLVTFGNPHPMHIDATWVPLRPGLVLHCAERPAEDELVQYLKVNDWEIVRAATPQRAGPPPLSACSRWLSMNVLVLDPGTVCVEASETAQIEQLGKLGFEVVPVPFWDVAAFGGGLHCATLDVHREGVLEDYFPMRYGRF</sequence>
<evidence type="ECO:0000256" key="1">
    <source>
        <dbReference type="ARBA" id="ARBA00006943"/>
    </source>
</evidence>
<keyword evidence="3" id="KW-0723">Serine/threonine-protein kinase</keyword>
<dbReference type="Gene3D" id="3.75.10.10">
    <property type="entry name" value="L-arginine/glycine Amidinotransferase, Chain A"/>
    <property type="match status" value="1"/>
</dbReference>
<keyword evidence="3" id="KW-0418">Kinase</keyword>
<dbReference type="PANTHER" id="PTHR10488:SF1">
    <property type="entry name" value="GLYCINE AMIDINOTRANSFERASE, MITOCHONDRIAL"/>
    <property type="match status" value="1"/>
</dbReference>
<gene>
    <name evidence="3" type="ORF">ACFP1Z_17665</name>
</gene>
<keyword evidence="4" id="KW-1185">Reference proteome</keyword>
<evidence type="ECO:0000313" key="4">
    <source>
        <dbReference type="Proteomes" id="UP001596083"/>
    </source>
</evidence>